<feature type="signal peptide" evidence="1">
    <location>
        <begin position="1"/>
        <end position="21"/>
    </location>
</feature>
<evidence type="ECO:0000313" key="3">
    <source>
        <dbReference type="Proteomes" id="UP000749646"/>
    </source>
</evidence>
<comment type="caution">
    <text evidence="2">The sequence shown here is derived from an EMBL/GenBank/DDBJ whole genome shotgun (WGS) entry which is preliminary data.</text>
</comment>
<evidence type="ECO:0000256" key="1">
    <source>
        <dbReference type="SAM" id="SignalP"/>
    </source>
</evidence>
<dbReference type="AlphaFoldDB" id="A0A9P6M153"/>
<keyword evidence="1" id="KW-0732">Signal</keyword>
<sequence length="179" mass="20637">MTKGFVLFILFALLLVQVAFAQAPDKKIPAGRYRIKLQDGTNRALRQKSYKRGNFITEFAESGEPQTDEWDIIPYGDYFYTLKNVIFGLYLAAVRPSGNPIELAYLSGEPTYFRVGYEGGDNLTYTIQWLRTGYYFTPQPFNECTDEKFLTGEFHTPRTMNFKPFIKKYTFEPVGVITP</sequence>
<dbReference type="SUPFAM" id="SSF50370">
    <property type="entry name" value="Ricin B-like lectins"/>
    <property type="match status" value="1"/>
</dbReference>
<dbReference type="Proteomes" id="UP000749646">
    <property type="component" value="Unassembled WGS sequence"/>
</dbReference>
<feature type="chain" id="PRO_5040306424" evidence="1">
    <location>
        <begin position="22"/>
        <end position="179"/>
    </location>
</feature>
<keyword evidence="3" id="KW-1185">Reference proteome</keyword>
<name>A0A9P6M153_9FUNG</name>
<accession>A0A9P6M153</accession>
<dbReference type="EMBL" id="JAAAHW010006488">
    <property type="protein sequence ID" value="KAF9959868.1"/>
    <property type="molecule type" value="Genomic_DNA"/>
</dbReference>
<organism evidence="2 3">
    <name type="scientific">Modicella reniformis</name>
    <dbReference type="NCBI Taxonomy" id="1440133"/>
    <lineage>
        <taxon>Eukaryota</taxon>
        <taxon>Fungi</taxon>
        <taxon>Fungi incertae sedis</taxon>
        <taxon>Mucoromycota</taxon>
        <taxon>Mortierellomycotina</taxon>
        <taxon>Mortierellomycetes</taxon>
        <taxon>Mortierellales</taxon>
        <taxon>Mortierellaceae</taxon>
        <taxon>Modicella</taxon>
    </lineage>
</organism>
<reference evidence="2" key="1">
    <citation type="journal article" date="2020" name="Fungal Divers.">
        <title>Resolving the Mortierellaceae phylogeny through synthesis of multi-gene phylogenetics and phylogenomics.</title>
        <authorList>
            <person name="Vandepol N."/>
            <person name="Liber J."/>
            <person name="Desiro A."/>
            <person name="Na H."/>
            <person name="Kennedy M."/>
            <person name="Barry K."/>
            <person name="Grigoriev I.V."/>
            <person name="Miller A.N."/>
            <person name="O'Donnell K."/>
            <person name="Stajich J.E."/>
            <person name="Bonito G."/>
        </authorList>
    </citation>
    <scope>NUCLEOTIDE SEQUENCE</scope>
    <source>
        <strain evidence="2">MES-2147</strain>
    </source>
</reference>
<dbReference type="InterPro" id="IPR035992">
    <property type="entry name" value="Ricin_B-like_lectins"/>
</dbReference>
<gene>
    <name evidence="2" type="ORF">BGZ65_013031</name>
</gene>
<protein>
    <submittedName>
        <fullName evidence="2">Uncharacterized protein</fullName>
    </submittedName>
</protein>
<evidence type="ECO:0000313" key="2">
    <source>
        <dbReference type="EMBL" id="KAF9959868.1"/>
    </source>
</evidence>
<proteinExistence type="predicted"/>